<dbReference type="InterPro" id="IPR051667">
    <property type="entry name" value="Archaeal_ATPase_domain"/>
</dbReference>
<sequence length="814" mass="92159">MRIPVRNTLPCAGLDFPNTRLCGTREVIIYDLLGRRSIHSELSSSSPTFHSTQAEPRPYPLAFLASYISLIATNIMTRTNNTPSTSRLAQKPHPPSTFQRARTYSQSQSRRSSLHGASTTLQVSWFLKSSLPRKRGTPLPYEVQKRTFFGMGEIVGVIANPSETLRSLRDSKRMLDETRRELEESRERAQLSPTHTFSPLPGFYDRPAEIKAIQCTLRGEPSFTVLFGASSVGKTALLRQVLTSSEYHVLHFDLRIAGFADLASLYFSLSQQMESFFMGVSKDPDMPGYEEFEKEAWAFKHDRLGVERRVSAANGDGQGAAMLGEIKTSDIARIMELFQSSLLKYWTFQPSLDAKPQSREDVDSTSTKSQTQPSSRMSSRLSMFLRRHKKNEVKADKGKRAQVNGNGEAIEKPQERKPPVKKMPVFLIDEAHKLPALIRSRDTMKCILDAMLVLTKQDRLCHVIHATSDPFYQTWLRQLNVMQHCKILTVGDYPRVDTRKYFRERILPTVPERLRSGLQFEKLYDAFGGKVAHWQDFVADYVNANGHLEIHQSSHFLQAHALLNLHVIHSAQAVPAQTISEQEARSPRQSQQNGAQPNLNRVNSMGPAPVTSGSGFRIYSPLNGDLHTNPMAFSPTEPESSDSGAEYSATQLLRVMNRFIQPGTRALSYFILCREMGARAIDAMVRGKILDIRWTDTISREGYDPRVMSMRIRESMPAVQRQANSSGTVVNDADILNELSEDDDMFALTEEEIMRMSQQQWEILGAEDEEQIVGPKLVPVTPIMRYAMRKVVDEYRDDDRTVSEYESLAEVEEY</sequence>
<evidence type="ECO:0000313" key="4">
    <source>
        <dbReference type="Proteomes" id="UP001385951"/>
    </source>
</evidence>
<organism evidence="3 4">
    <name type="scientific">Cerrena zonata</name>
    <dbReference type="NCBI Taxonomy" id="2478898"/>
    <lineage>
        <taxon>Eukaryota</taxon>
        <taxon>Fungi</taxon>
        <taxon>Dikarya</taxon>
        <taxon>Basidiomycota</taxon>
        <taxon>Agaricomycotina</taxon>
        <taxon>Agaricomycetes</taxon>
        <taxon>Polyporales</taxon>
        <taxon>Cerrenaceae</taxon>
        <taxon>Cerrena</taxon>
    </lineage>
</organism>
<dbReference type="Proteomes" id="UP001385951">
    <property type="component" value="Unassembled WGS sequence"/>
</dbReference>
<feature type="compositionally biased region" description="Low complexity" evidence="2">
    <location>
        <begin position="364"/>
        <end position="380"/>
    </location>
</feature>
<evidence type="ECO:0000256" key="1">
    <source>
        <dbReference type="SAM" id="Coils"/>
    </source>
</evidence>
<gene>
    <name evidence="3" type="ORF">QCA50_013134</name>
</gene>
<feature type="region of interest" description="Disordered" evidence="2">
    <location>
        <begin position="627"/>
        <end position="646"/>
    </location>
</feature>
<feature type="coiled-coil region" evidence="1">
    <location>
        <begin position="165"/>
        <end position="192"/>
    </location>
</feature>
<dbReference type="Gene3D" id="3.40.50.300">
    <property type="entry name" value="P-loop containing nucleotide triphosphate hydrolases"/>
    <property type="match status" value="1"/>
</dbReference>
<keyword evidence="4" id="KW-1185">Reference proteome</keyword>
<name>A0AAW0FRT4_9APHY</name>
<feature type="region of interest" description="Disordered" evidence="2">
    <location>
        <begin position="576"/>
        <end position="606"/>
    </location>
</feature>
<accession>A0AAW0FRT4</accession>
<dbReference type="InterPro" id="IPR027417">
    <property type="entry name" value="P-loop_NTPase"/>
</dbReference>
<evidence type="ECO:0000256" key="2">
    <source>
        <dbReference type="SAM" id="MobiDB-lite"/>
    </source>
</evidence>
<keyword evidence="1" id="KW-0175">Coiled coil</keyword>
<feature type="compositionally biased region" description="Polar residues" evidence="2">
    <location>
        <begin position="79"/>
        <end position="88"/>
    </location>
</feature>
<dbReference type="PANTHER" id="PTHR37096">
    <property type="entry name" value="YALI0E33429P"/>
    <property type="match status" value="1"/>
</dbReference>
<feature type="region of interest" description="Disordered" evidence="2">
    <location>
        <begin position="79"/>
        <end position="116"/>
    </location>
</feature>
<reference evidence="3 4" key="1">
    <citation type="submission" date="2022-09" db="EMBL/GenBank/DDBJ databases">
        <authorList>
            <person name="Palmer J.M."/>
        </authorList>
    </citation>
    <scope>NUCLEOTIDE SEQUENCE [LARGE SCALE GENOMIC DNA]</scope>
    <source>
        <strain evidence="3 4">DSM 7382</strain>
    </source>
</reference>
<feature type="region of interest" description="Disordered" evidence="2">
    <location>
        <begin position="355"/>
        <end position="380"/>
    </location>
</feature>
<proteinExistence type="predicted"/>
<protein>
    <recommendedName>
        <fullName evidence="5">AAA+ ATPase domain-containing protein</fullName>
    </recommendedName>
</protein>
<dbReference type="EMBL" id="JASBNA010000029">
    <property type="protein sequence ID" value="KAK7683758.1"/>
    <property type="molecule type" value="Genomic_DNA"/>
</dbReference>
<dbReference type="AlphaFoldDB" id="A0AAW0FRT4"/>
<feature type="compositionally biased region" description="Polar residues" evidence="2">
    <location>
        <begin position="637"/>
        <end position="646"/>
    </location>
</feature>
<evidence type="ECO:0000313" key="3">
    <source>
        <dbReference type="EMBL" id="KAK7683758.1"/>
    </source>
</evidence>
<comment type="caution">
    <text evidence="3">The sequence shown here is derived from an EMBL/GenBank/DDBJ whole genome shotgun (WGS) entry which is preliminary data.</text>
</comment>
<evidence type="ECO:0008006" key="5">
    <source>
        <dbReference type="Google" id="ProtNLM"/>
    </source>
</evidence>
<dbReference type="SUPFAM" id="SSF52540">
    <property type="entry name" value="P-loop containing nucleoside triphosphate hydrolases"/>
    <property type="match status" value="1"/>
</dbReference>
<feature type="compositionally biased region" description="Polar residues" evidence="2">
    <location>
        <begin position="576"/>
        <end position="603"/>
    </location>
</feature>
<dbReference type="PANTHER" id="PTHR37096:SF1">
    <property type="entry name" value="AAA+ ATPASE DOMAIN-CONTAINING PROTEIN"/>
    <property type="match status" value="1"/>
</dbReference>